<protein>
    <recommendedName>
        <fullName evidence="4">Tripartite tricarboxylate transporter substrate binding protein</fullName>
    </recommendedName>
</protein>
<dbReference type="Proteomes" id="UP000030826">
    <property type="component" value="Unassembled WGS sequence"/>
</dbReference>
<dbReference type="RefSeq" id="WP_039195156.1">
    <property type="nucleotide sequence ID" value="NZ_JRFJ01000005.1"/>
</dbReference>
<evidence type="ECO:0008006" key="4">
    <source>
        <dbReference type="Google" id="ProtNLM"/>
    </source>
</evidence>
<dbReference type="EMBL" id="JRFJ01000005">
    <property type="protein sequence ID" value="KHJ53652.1"/>
    <property type="molecule type" value="Genomic_DNA"/>
</dbReference>
<dbReference type="Gene3D" id="3.40.190.150">
    <property type="entry name" value="Bordetella uptake gene, domain 1"/>
    <property type="match status" value="1"/>
</dbReference>
<dbReference type="STRING" id="370622.LA66_17135"/>
<evidence type="ECO:0000256" key="1">
    <source>
        <dbReference type="ARBA" id="ARBA00006987"/>
    </source>
</evidence>
<dbReference type="SUPFAM" id="SSF53850">
    <property type="entry name" value="Periplasmic binding protein-like II"/>
    <property type="match status" value="1"/>
</dbReference>
<organism evidence="2 3">
    <name type="scientific">Aureimonas altamirensis</name>
    <dbReference type="NCBI Taxonomy" id="370622"/>
    <lineage>
        <taxon>Bacteria</taxon>
        <taxon>Pseudomonadati</taxon>
        <taxon>Pseudomonadota</taxon>
        <taxon>Alphaproteobacteria</taxon>
        <taxon>Hyphomicrobiales</taxon>
        <taxon>Aurantimonadaceae</taxon>
        <taxon>Aureimonas</taxon>
    </lineage>
</organism>
<dbReference type="Gene3D" id="3.40.190.10">
    <property type="entry name" value="Periplasmic binding protein-like II"/>
    <property type="match status" value="1"/>
</dbReference>
<dbReference type="PIRSF" id="PIRSF017082">
    <property type="entry name" value="YflP"/>
    <property type="match status" value="1"/>
</dbReference>
<name>A0A0B1Q426_9HYPH</name>
<dbReference type="CDD" id="cd07012">
    <property type="entry name" value="PBP2_Bug_TTT"/>
    <property type="match status" value="1"/>
</dbReference>
<reference evidence="2 3" key="1">
    <citation type="submission" date="2014-09" db="EMBL/GenBank/DDBJ databases">
        <title>Isolation and characterization of Aurantimonas altamirensis ON-56566 from clinical sample following a dog bite.</title>
        <authorList>
            <person name="Eshaghi A."/>
            <person name="Li A."/>
            <person name="Shahinas D."/>
            <person name="Bahn P."/>
            <person name="Kus J.V."/>
            <person name="Patel S.N."/>
        </authorList>
    </citation>
    <scope>NUCLEOTIDE SEQUENCE [LARGE SCALE GENOMIC DNA]</scope>
    <source>
        <strain evidence="2 3">ON-56566</strain>
    </source>
</reference>
<accession>A0A0B1Q426</accession>
<dbReference type="OrthoDB" id="7250490at2"/>
<sequence>MNDMSAGKAPSPWEEAMITHIMNRVILSGLLLAVPYGALAQDYPDRPVRYVLHVTPGGATDVMARRLSIELEKELGQPFVVENKAGGRGATQLADVAKSKPDGYTIASVTSTHIGAMNQTLKQYNVDSFDWVARLATEPYLVAVPADSDIQTMQDLVAKAKEAPGTLVMAGFVRGSGGHFAWELMAKSAGLDSKSVRWVPYDSVGDAVTATLGHHADATIAYVDLVKSHVQSGALRVIGIMAKERVPQLPDVPTLAEQGFDADTSWQQMRGIIGPKGIPDDVKQTLADAVSAALKAPEMTKYFEESSLLPAFLGPQDFTAYAAQEDKTTRDLMQQLGLTQ</sequence>
<dbReference type="AlphaFoldDB" id="A0A0B1Q426"/>
<evidence type="ECO:0000313" key="3">
    <source>
        <dbReference type="Proteomes" id="UP000030826"/>
    </source>
</evidence>
<comment type="caution">
    <text evidence="2">The sequence shown here is derived from an EMBL/GenBank/DDBJ whole genome shotgun (WGS) entry which is preliminary data.</text>
</comment>
<dbReference type="PANTHER" id="PTHR42928">
    <property type="entry name" value="TRICARBOXYLATE-BINDING PROTEIN"/>
    <property type="match status" value="1"/>
</dbReference>
<comment type="similarity">
    <text evidence="1">Belongs to the UPF0065 (bug) family.</text>
</comment>
<gene>
    <name evidence="2" type="ORF">LA66_17135</name>
</gene>
<proteinExistence type="inferred from homology"/>
<dbReference type="InterPro" id="IPR005064">
    <property type="entry name" value="BUG"/>
</dbReference>
<dbReference type="PANTHER" id="PTHR42928:SF5">
    <property type="entry name" value="BLR1237 PROTEIN"/>
    <property type="match status" value="1"/>
</dbReference>
<dbReference type="InterPro" id="IPR042100">
    <property type="entry name" value="Bug_dom1"/>
</dbReference>
<dbReference type="Pfam" id="PF03401">
    <property type="entry name" value="TctC"/>
    <property type="match status" value="1"/>
</dbReference>
<evidence type="ECO:0000313" key="2">
    <source>
        <dbReference type="EMBL" id="KHJ53652.1"/>
    </source>
</evidence>